<sequence>MLRLEVLDFSGPTRWRWRLTDADGGRFLADHVVELDEGDWQYEAFTALGQYLLLHAAPDRRLSGEAQLTAQVGEWIGERVLGPVAPALAKARRPVRLEVPPGAEVLAYRPWELATIGGRPLALQKVNFVIDQFGGTLSDKQPVGDRLRMLAVFSLPEDVSALNLRRERHALARLVQEIAATNGRAVELRVLQYGATRTRLENVLLEEEGWDVLHISGHGLPAGLLLEDDSGRRDLISSRELVDLLDLTSDQLKLVTLSTCESAAVTAAEHLRLLGLRPPDPAADPAAQPPDEALPALATELVRRLDCAVLAMRYPVVDDFAIALADSFYNLALGKGQPVAQALGLTLPRVVPETPTASAPALSVTTPALFGLRAAGLKLEVPPGRPVVFQAEEQKLAAFPPQPQRFVGRVGPMTRATAALAPRSGRAGVLFHGMAGAGKTACALELAYTHENGFARLVWHVGPPEGDDITAAMTAFALDLEAQLPGLKLAHLVDDTVALQGFLPMLTEFLERNRVLLVLDNLESLLTEKGEWRDQRWELMVNALTGHHGFSRVVLTSRRRAASLPVTVLVEPVHALSLTEAVLLAREWKHLRSLIDGEGSGLNEYQSRALAARTMAVVQGHPKLIELADGQAIDPAALQVRLDDADQMWIETGTRLETFLQRDDAFPSDDDYLRVLDGWTRGITKTLPDASAALFGFLCCLEPDDRVSSVVEATWTSFWQRLKGLDKPAPDLDAATIPLLEQALVAVDRVPESDDLRSFDLHPGVAETGRVAGGSDIAVAVDAELADFWVTVLASAREREVEDMGALIRRSALAAAPYLVRQQRWDGVLYAIESLLSRDSSPAVVAAVLPHLNKVRESVSGTDLKLRAGGIHARALKTISPARAAAELRQLLDDAVADQEFAVASTAATDLVNLYGTLGHFEEAFRLTEEKKELSRQAGFGPWTQLGDDAHGLQILAAQGKGEEALAAVERLRALMSALPESSDQLESSVPWNVRELVFDVGRQAAVSLGRWELALEFGAENLTSKKGRGASESEKARAVFNDYFPLTRLGRIDDARTLLRWCLVVFESEHDLAEMGGVLAALADVEDESGHVDLSIELEKNALRLSYAAGNSDDVASSHANIATYLAKSGGPSEHVWAHRLAALLIRHLAGGSRNIRNLFAFAQHLTEIAAPPLTEFIDVCRVVDQIEGVRLADLVARLPGHAIGGQAALDELLAQARAVPVEAINQIRGNIAWWEPVVAGLVAADRGDVEAARAVAGALNEREAAEDWRRLVAVLRRVSVGERSEALLDGLDLVDKGVVKRVLDALAGAVVVDLQAWRVLTESAGEAVLSRLIESMVNAANGDTESRASLQQMLAGMSEDPEIAPTIKVLRGILDGNRQPSLALLDPAGVALVTKVLDRLNSSTAEEATGPVSGPPG</sequence>
<dbReference type="RefSeq" id="WP_215792481.1">
    <property type="nucleotide sequence ID" value="NZ_JAHKKG010000011.1"/>
</dbReference>
<reference evidence="2 3" key="1">
    <citation type="submission" date="2021-06" db="EMBL/GenBank/DDBJ databases">
        <title>Actinoplanes lichenicola sp. nov., and Actinoplanes ovalisporus sp. nov., isolated from lichen in Thailand.</title>
        <authorList>
            <person name="Saeng-In P."/>
            <person name="Kanchanasin P."/>
            <person name="Yuki M."/>
            <person name="Kudo T."/>
            <person name="Ohkuma M."/>
            <person name="Phongsopitanun W."/>
            <person name="Tanasupawat S."/>
        </authorList>
    </citation>
    <scope>NUCLEOTIDE SEQUENCE [LARGE SCALE GENOMIC DNA]</scope>
    <source>
        <strain evidence="2 3">NBRC 110975</strain>
    </source>
</reference>
<dbReference type="InterPro" id="IPR024983">
    <property type="entry name" value="CHAT_dom"/>
</dbReference>
<dbReference type="Gene3D" id="1.25.40.10">
    <property type="entry name" value="Tetratricopeptide repeat domain"/>
    <property type="match status" value="1"/>
</dbReference>
<dbReference type="Pfam" id="PF12770">
    <property type="entry name" value="CHAT"/>
    <property type="match status" value="1"/>
</dbReference>
<name>A0ABS5YYP6_9ACTN</name>
<dbReference type="SUPFAM" id="SSF52540">
    <property type="entry name" value="P-loop containing nucleoside triphosphate hydrolases"/>
    <property type="match status" value="1"/>
</dbReference>
<evidence type="ECO:0000259" key="1">
    <source>
        <dbReference type="Pfam" id="PF12770"/>
    </source>
</evidence>
<evidence type="ECO:0000313" key="3">
    <source>
        <dbReference type="Proteomes" id="UP001519654"/>
    </source>
</evidence>
<feature type="domain" description="CHAT" evidence="1">
    <location>
        <begin position="72"/>
        <end position="344"/>
    </location>
</feature>
<accession>A0ABS5YYP6</accession>
<dbReference type="InterPro" id="IPR027417">
    <property type="entry name" value="P-loop_NTPase"/>
</dbReference>
<evidence type="ECO:0000313" key="2">
    <source>
        <dbReference type="EMBL" id="MBU2668211.1"/>
    </source>
</evidence>
<dbReference type="Gene3D" id="3.40.50.300">
    <property type="entry name" value="P-loop containing nucleotide triphosphate hydrolases"/>
    <property type="match status" value="1"/>
</dbReference>
<dbReference type="Proteomes" id="UP001519654">
    <property type="component" value="Unassembled WGS sequence"/>
</dbReference>
<protein>
    <submittedName>
        <fullName evidence="2">CHAT domain-containing protein</fullName>
    </submittedName>
</protein>
<proteinExistence type="predicted"/>
<gene>
    <name evidence="2" type="ORF">KOI35_32335</name>
</gene>
<dbReference type="InterPro" id="IPR011990">
    <property type="entry name" value="TPR-like_helical_dom_sf"/>
</dbReference>
<dbReference type="EMBL" id="JAHKKG010000011">
    <property type="protein sequence ID" value="MBU2668211.1"/>
    <property type="molecule type" value="Genomic_DNA"/>
</dbReference>
<dbReference type="PANTHER" id="PTHR47691:SF3">
    <property type="entry name" value="HTH-TYPE TRANSCRIPTIONAL REGULATOR RV0890C-RELATED"/>
    <property type="match status" value="1"/>
</dbReference>
<keyword evidence="3" id="KW-1185">Reference proteome</keyword>
<organism evidence="2 3">
    <name type="scientific">Paractinoplanes bogorensis</name>
    <dbReference type="NCBI Taxonomy" id="1610840"/>
    <lineage>
        <taxon>Bacteria</taxon>
        <taxon>Bacillati</taxon>
        <taxon>Actinomycetota</taxon>
        <taxon>Actinomycetes</taxon>
        <taxon>Micromonosporales</taxon>
        <taxon>Micromonosporaceae</taxon>
        <taxon>Paractinoplanes</taxon>
    </lineage>
</organism>
<comment type="caution">
    <text evidence="2">The sequence shown here is derived from an EMBL/GenBank/DDBJ whole genome shotgun (WGS) entry which is preliminary data.</text>
</comment>
<dbReference type="PANTHER" id="PTHR47691">
    <property type="entry name" value="REGULATOR-RELATED"/>
    <property type="match status" value="1"/>
</dbReference>